<reference evidence="2 3" key="1">
    <citation type="submission" date="2019-08" db="EMBL/GenBank/DDBJ databases">
        <title>Paraburkholderia sp. DCY113.</title>
        <authorList>
            <person name="Kang J."/>
        </authorList>
    </citation>
    <scope>NUCLEOTIDE SEQUENCE [LARGE SCALE GENOMIC DNA]</scope>
    <source>
        <strain evidence="2 3">DCY113</strain>
    </source>
</reference>
<comment type="caution">
    <text evidence="2">The sequence shown here is derived from an EMBL/GenBank/DDBJ whole genome shotgun (WGS) entry which is preliminary data.</text>
</comment>
<dbReference type="RefSeq" id="WP_149673228.1">
    <property type="nucleotide sequence ID" value="NZ_VTUZ01000023.1"/>
</dbReference>
<dbReference type="AlphaFoldDB" id="A0A5B0GQX0"/>
<protein>
    <submittedName>
        <fullName evidence="2">Uncharacterized protein</fullName>
    </submittedName>
</protein>
<proteinExistence type="predicted"/>
<gene>
    <name evidence="2" type="ORF">FVF58_29070</name>
</gene>
<dbReference type="EMBL" id="VTUZ01000023">
    <property type="protein sequence ID" value="KAA1005281.1"/>
    <property type="molecule type" value="Genomic_DNA"/>
</dbReference>
<evidence type="ECO:0000256" key="1">
    <source>
        <dbReference type="SAM" id="MobiDB-lite"/>
    </source>
</evidence>
<sequence>MLAQISSNKRGLVRDTLLNVGTVRSSCDACWIGLAISFCPGAGDDLGSGDDTRTCGNAGQAAVERGTLSDAGAVLQLHGTARHGTARHGTARHGQEDFRRTTFGNGNGSGQSR</sequence>
<organism evidence="2 3">
    <name type="scientific">Paraburkholderia panacisoli</name>
    <dbReference type="NCBI Taxonomy" id="2603818"/>
    <lineage>
        <taxon>Bacteria</taxon>
        <taxon>Pseudomonadati</taxon>
        <taxon>Pseudomonadota</taxon>
        <taxon>Betaproteobacteria</taxon>
        <taxon>Burkholderiales</taxon>
        <taxon>Burkholderiaceae</taxon>
        <taxon>Paraburkholderia</taxon>
    </lineage>
</organism>
<feature type="compositionally biased region" description="Basic residues" evidence="1">
    <location>
        <begin position="80"/>
        <end position="91"/>
    </location>
</feature>
<evidence type="ECO:0000313" key="2">
    <source>
        <dbReference type="EMBL" id="KAA1005281.1"/>
    </source>
</evidence>
<feature type="region of interest" description="Disordered" evidence="1">
    <location>
        <begin position="80"/>
        <end position="113"/>
    </location>
</feature>
<accession>A0A5B0GQX0</accession>
<keyword evidence="3" id="KW-1185">Reference proteome</keyword>
<dbReference type="Proteomes" id="UP000325273">
    <property type="component" value="Unassembled WGS sequence"/>
</dbReference>
<evidence type="ECO:0000313" key="3">
    <source>
        <dbReference type="Proteomes" id="UP000325273"/>
    </source>
</evidence>
<name>A0A5B0GQX0_9BURK</name>